<accession>A0A4P7N7K2</accession>
<sequence>MSLSIIDPVFATKYIGPCQITLYNSNGTPVTAIDAPEKCEPALKVNDKVITIHIYEGCKAEKSHGTFPDGYYIKVSTKGERYGHIIR</sequence>
<protein>
    <submittedName>
        <fullName evidence="1">Uncharacterized protein</fullName>
    </submittedName>
</protein>
<evidence type="ECO:0000313" key="2">
    <source>
        <dbReference type="Proteomes" id="UP000294847"/>
    </source>
</evidence>
<name>A0A4P7N7K2_PYROR</name>
<proteinExistence type="predicted"/>
<dbReference type="EMBL" id="CP034205">
    <property type="protein sequence ID" value="QBZ57622.1"/>
    <property type="molecule type" value="Genomic_DNA"/>
</dbReference>
<dbReference type="Proteomes" id="UP000294847">
    <property type="component" value="Chromosome 2"/>
</dbReference>
<gene>
    <name evidence="1" type="ORF">PoMZ_02554</name>
</gene>
<evidence type="ECO:0000313" key="1">
    <source>
        <dbReference type="EMBL" id="QBZ57622.1"/>
    </source>
</evidence>
<dbReference type="AlphaFoldDB" id="A0A4P7N7K2"/>
<reference evidence="1 2" key="1">
    <citation type="journal article" date="2019" name="Mol. Biol. Evol.">
        <title>Blast fungal genomes show frequent chromosomal changes, gene gains and losses, and effector gene turnover.</title>
        <authorList>
            <person name="Gomez Luciano L.B."/>
            <person name="Jason Tsai I."/>
            <person name="Chuma I."/>
            <person name="Tosa Y."/>
            <person name="Chen Y.H."/>
            <person name="Li J.Y."/>
            <person name="Li M.Y."/>
            <person name="Jade Lu M.Y."/>
            <person name="Nakayashiki H."/>
            <person name="Li W.H."/>
        </authorList>
    </citation>
    <scope>NUCLEOTIDE SEQUENCE [LARGE SCALE GENOMIC DNA]</scope>
    <source>
        <strain evidence="1">MZ5-1-6</strain>
    </source>
</reference>
<organism evidence="1 2">
    <name type="scientific">Pyricularia oryzae</name>
    <name type="common">Rice blast fungus</name>
    <name type="synonym">Magnaporthe oryzae</name>
    <dbReference type="NCBI Taxonomy" id="318829"/>
    <lineage>
        <taxon>Eukaryota</taxon>
        <taxon>Fungi</taxon>
        <taxon>Dikarya</taxon>
        <taxon>Ascomycota</taxon>
        <taxon>Pezizomycotina</taxon>
        <taxon>Sordariomycetes</taxon>
        <taxon>Sordariomycetidae</taxon>
        <taxon>Magnaporthales</taxon>
        <taxon>Pyriculariaceae</taxon>
        <taxon>Pyricularia</taxon>
    </lineage>
</organism>